<dbReference type="PANTHER" id="PTHR36934">
    <property type="entry name" value="BLR0278 PROTEIN"/>
    <property type="match status" value="1"/>
</dbReference>
<organism evidence="2 3">
    <name type="scientific">Trinickia fusca</name>
    <dbReference type="NCBI Taxonomy" id="2419777"/>
    <lineage>
        <taxon>Bacteria</taxon>
        <taxon>Pseudomonadati</taxon>
        <taxon>Pseudomonadota</taxon>
        <taxon>Betaproteobacteria</taxon>
        <taxon>Burkholderiales</taxon>
        <taxon>Burkholderiaceae</taxon>
        <taxon>Trinickia</taxon>
    </lineage>
</organism>
<proteinExistence type="predicted"/>
<dbReference type="Pfam" id="PF22636">
    <property type="entry name" value="FlK"/>
    <property type="match status" value="1"/>
</dbReference>
<dbReference type="InterPro" id="IPR054485">
    <property type="entry name" value="FlK-like_dom"/>
</dbReference>
<accession>A0A494XC30</accession>
<keyword evidence="3" id="KW-1185">Reference proteome</keyword>
<dbReference type="SUPFAM" id="SSF54637">
    <property type="entry name" value="Thioesterase/thiol ester dehydrase-isomerase"/>
    <property type="match status" value="1"/>
</dbReference>
<dbReference type="Proteomes" id="UP000280434">
    <property type="component" value="Unassembled WGS sequence"/>
</dbReference>
<name>A0A494XC30_9BURK</name>
<evidence type="ECO:0000259" key="1">
    <source>
        <dbReference type="Pfam" id="PF22636"/>
    </source>
</evidence>
<dbReference type="PANTHER" id="PTHR36934:SF1">
    <property type="entry name" value="THIOESTERASE DOMAIN-CONTAINING PROTEIN"/>
    <property type="match status" value="1"/>
</dbReference>
<comment type="caution">
    <text evidence="2">The sequence shown here is derived from an EMBL/GenBank/DDBJ whole genome shotgun (WGS) entry which is preliminary data.</text>
</comment>
<dbReference type="InterPro" id="IPR025540">
    <property type="entry name" value="FlK"/>
</dbReference>
<sequence length="135" mass="14981">MPIVPGLKAQASYRVDTLSLADQWGGEAHALASPIMIIFIEQTCMKATDHLLDPSLMTVGYYFEIKHLQPTPPEWEVTVDAELIRSDGRMMTYKVSVRDAAGVVGEGLHTRCAVERDGFHERLAQRRASAALVEQ</sequence>
<evidence type="ECO:0000313" key="3">
    <source>
        <dbReference type="Proteomes" id="UP000280434"/>
    </source>
</evidence>
<evidence type="ECO:0000313" key="2">
    <source>
        <dbReference type="EMBL" id="RKP48315.1"/>
    </source>
</evidence>
<dbReference type="InterPro" id="IPR029069">
    <property type="entry name" value="HotDog_dom_sf"/>
</dbReference>
<feature type="domain" description="Fluoroacetyl-CoA-specific thioesterase-like" evidence="1">
    <location>
        <begin position="20"/>
        <end position="116"/>
    </location>
</feature>
<dbReference type="Gene3D" id="3.10.129.10">
    <property type="entry name" value="Hotdog Thioesterase"/>
    <property type="match status" value="1"/>
</dbReference>
<dbReference type="RefSeq" id="WP_121278163.1">
    <property type="nucleotide sequence ID" value="NZ_RBZV01000004.1"/>
</dbReference>
<dbReference type="AlphaFoldDB" id="A0A494XC30"/>
<reference evidence="2 3" key="1">
    <citation type="submission" date="2018-10" db="EMBL/GenBank/DDBJ databases">
        <title>Paraburkholderia sp. 7MK8-2, isolated from soil.</title>
        <authorList>
            <person name="Gao Z.-H."/>
            <person name="Qiu L.-H."/>
        </authorList>
    </citation>
    <scope>NUCLEOTIDE SEQUENCE [LARGE SCALE GENOMIC DNA]</scope>
    <source>
        <strain evidence="2 3">7MK8-2</strain>
    </source>
</reference>
<dbReference type="OrthoDB" id="6902891at2"/>
<protein>
    <submittedName>
        <fullName evidence="2">Thioesterase</fullName>
    </submittedName>
</protein>
<gene>
    <name evidence="2" type="ORF">D7S89_13435</name>
</gene>
<dbReference type="EMBL" id="RBZV01000004">
    <property type="protein sequence ID" value="RKP48315.1"/>
    <property type="molecule type" value="Genomic_DNA"/>
</dbReference>